<keyword evidence="4 8" id="KW-0413">Isomerase</keyword>
<dbReference type="GO" id="GO:0005829">
    <property type="term" value="C:cytosol"/>
    <property type="evidence" value="ECO:0007669"/>
    <property type="project" value="UniProtKB-ARBA"/>
</dbReference>
<comment type="function">
    <text evidence="6">Responsible for synthesis of pseudouridine from uracil-2605 in 23S ribosomal RNA.</text>
</comment>
<dbReference type="GO" id="GO:0000455">
    <property type="term" value="P:enzyme-directed rRNA pseudouridine synthesis"/>
    <property type="evidence" value="ECO:0007669"/>
    <property type="project" value="UniProtKB-ARBA"/>
</dbReference>
<comment type="catalytic activity">
    <reaction evidence="5">
        <text>uridine(2605) in 23S rRNA = pseudouridine(2605) in 23S rRNA</text>
        <dbReference type="Rhea" id="RHEA:42520"/>
        <dbReference type="Rhea" id="RHEA-COMP:10095"/>
        <dbReference type="Rhea" id="RHEA-COMP:10096"/>
        <dbReference type="ChEBI" id="CHEBI:65314"/>
        <dbReference type="ChEBI" id="CHEBI:65315"/>
        <dbReference type="EC" id="5.4.99.22"/>
    </reaction>
</comment>
<dbReference type="CDD" id="cd02556">
    <property type="entry name" value="PseudoU_synth_RluB"/>
    <property type="match status" value="1"/>
</dbReference>
<dbReference type="InterPro" id="IPR020103">
    <property type="entry name" value="PsdUridine_synth_cat_dom_sf"/>
</dbReference>
<dbReference type="Gene3D" id="3.30.70.1560">
    <property type="entry name" value="Alpha-L RNA-binding motif"/>
    <property type="match status" value="1"/>
</dbReference>
<evidence type="ECO:0000256" key="9">
    <source>
        <dbReference type="SAM" id="MobiDB-lite"/>
    </source>
</evidence>
<keyword evidence="12" id="KW-1185">Reference proteome</keyword>
<dbReference type="InterPro" id="IPR042092">
    <property type="entry name" value="PsdUridine_s_RsuA/RluB/E/F_cat"/>
</dbReference>
<dbReference type="PANTHER" id="PTHR47683">
    <property type="entry name" value="PSEUDOURIDINE SYNTHASE FAMILY PROTEIN-RELATED"/>
    <property type="match status" value="1"/>
</dbReference>
<feature type="compositionally biased region" description="Basic residues" evidence="9">
    <location>
        <begin position="279"/>
        <end position="288"/>
    </location>
</feature>
<evidence type="ECO:0000256" key="2">
    <source>
        <dbReference type="ARBA" id="ARBA00022552"/>
    </source>
</evidence>
<dbReference type="NCBIfam" id="TIGR00093">
    <property type="entry name" value="pseudouridine synthase"/>
    <property type="match status" value="1"/>
</dbReference>
<dbReference type="EMBL" id="RBIN01000002">
    <property type="protein sequence ID" value="RKR06666.1"/>
    <property type="molecule type" value="Genomic_DNA"/>
</dbReference>
<name>A0A420WZ93_9GAMM</name>
<evidence type="ECO:0000259" key="10">
    <source>
        <dbReference type="SMART" id="SM00363"/>
    </source>
</evidence>
<feature type="compositionally biased region" description="Basic and acidic residues" evidence="9">
    <location>
        <begin position="265"/>
        <end position="278"/>
    </location>
</feature>
<dbReference type="InterPro" id="IPR006145">
    <property type="entry name" value="PsdUridine_synth_RsuA/RluA"/>
</dbReference>
<dbReference type="Gene3D" id="3.30.70.580">
    <property type="entry name" value="Pseudouridine synthase I, catalytic domain, N-terminal subdomain"/>
    <property type="match status" value="1"/>
</dbReference>
<dbReference type="FunFam" id="3.10.290.10:FF:000003">
    <property type="entry name" value="Pseudouridine synthase"/>
    <property type="match status" value="1"/>
</dbReference>
<dbReference type="PROSITE" id="PS50889">
    <property type="entry name" value="S4"/>
    <property type="match status" value="1"/>
</dbReference>
<accession>A0A420WZ93</accession>
<dbReference type="AlphaFoldDB" id="A0A420WZ93"/>
<dbReference type="NCBIfam" id="NF007976">
    <property type="entry name" value="PRK10700.1"/>
    <property type="match status" value="1"/>
</dbReference>
<dbReference type="SUPFAM" id="SSF55174">
    <property type="entry name" value="Alpha-L RNA-binding motif"/>
    <property type="match status" value="1"/>
</dbReference>
<evidence type="ECO:0000256" key="7">
    <source>
        <dbReference type="PROSITE-ProRule" id="PRU00182"/>
    </source>
</evidence>
<sequence length="326" mass="36603">MTGRRTLLNNGTDVQTMDTEKLQKVLARAGKGSRREMESAISAGRVTVNGTPAALGDRVSVNDHISLDGRAVVVTASDDSTRRVIMYNKPEGELCTRKDPEGRRTVFERLPRLKGERWIAIGRLDINTSGLLLFTTDGELANRLMHPSMQIEREYAVRVMGEVTMDHVRAMVDGVMLEDGPASFTDVQEFGGEGINTWFHVVIMEGRNREVRRLWESQGLTVSRLKRVRYGNIFLDKRARAGEWSELNQEEIDELSAMAGLAPRKVPEMTPDERNRWSRDKRKRRPVRGLKNPGRNADAEGRGSRERDTGSTRRAGSGRGRGSSSR</sequence>
<dbReference type="FunFam" id="3.30.70.1560:FF:000001">
    <property type="entry name" value="Pseudouridine synthase"/>
    <property type="match status" value="1"/>
</dbReference>
<reference evidence="11 12" key="1">
    <citation type="submission" date="2018-10" db="EMBL/GenBank/DDBJ databases">
        <title>Genomic Encyclopedia of Type Strains, Phase IV (KMG-IV): sequencing the most valuable type-strain genomes for metagenomic binning, comparative biology and taxonomic classification.</title>
        <authorList>
            <person name="Goeker M."/>
        </authorList>
    </citation>
    <scope>NUCLEOTIDE SEQUENCE [LARGE SCALE GENOMIC DNA]</scope>
    <source>
        <strain evidence="11 12">DSM 23229</strain>
    </source>
</reference>
<evidence type="ECO:0000313" key="11">
    <source>
        <dbReference type="EMBL" id="RKR06666.1"/>
    </source>
</evidence>
<dbReference type="InterPro" id="IPR000748">
    <property type="entry name" value="PsdUridine_synth_RsuA/RluB/E/F"/>
</dbReference>
<feature type="compositionally biased region" description="Gly residues" evidence="9">
    <location>
        <begin position="317"/>
        <end position="326"/>
    </location>
</feature>
<feature type="region of interest" description="Disordered" evidence="9">
    <location>
        <begin position="260"/>
        <end position="326"/>
    </location>
</feature>
<dbReference type="GO" id="GO:0003723">
    <property type="term" value="F:RNA binding"/>
    <property type="evidence" value="ECO:0007669"/>
    <property type="project" value="UniProtKB-KW"/>
</dbReference>
<dbReference type="EC" id="5.4.99.-" evidence="8"/>
<gene>
    <name evidence="11" type="ORF">C7446_0658</name>
</gene>
<dbReference type="CDD" id="cd00165">
    <property type="entry name" value="S4"/>
    <property type="match status" value="1"/>
</dbReference>
<protein>
    <recommendedName>
        <fullName evidence="8">Pseudouridine synthase</fullName>
        <ecNumber evidence="8">5.4.99.-</ecNumber>
    </recommendedName>
</protein>
<evidence type="ECO:0000256" key="5">
    <source>
        <dbReference type="ARBA" id="ARBA00036944"/>
    </source>
</evidence>
<dbReference type="InterPro" id="IPR036986">
    <property type="entry name" value="S4_RNA-bd_sf"/>
</dbReference>
<evidence type="ECO:0000256" key="1">
    <source>
        <dbReference type="ARBA" id="ARBA00008348"/>
    </source>
</evidence>
<comment type="similarity">
    <text evidence="1 8">Belongs to the pseudouridine synthase RsuA family.</text>
</comment>
<organism evidence="11 12">
    <name type="scientific">Kushneria sinocarnis</name>
    <dbReference type="NCBI Taxonomy" id="595502"/>
    <lineage>
        <taxon>Bacteria</taxon>
        <taxon>Pseudomonadati</taxon>
        <taxon>Pseudomonadota</taxon>
        <taxon>Gammaproteobacteria</taxon>
        <taxon>Oceanospirillales</taxon>
        <taxon>Halomonadaceae</taxon>
        <taxon>Kushneria</taxon>
    </lineage>
</organism>
<dbReference type="Gene3D" id="3.10.290.10">
    <property type="entry name" value="RNA-binding S4 domain"/>
    <property type="match status" value="1"/>
</dbReference>
<dbReference type="Pfam" id="PF00849">
    <property type="entry name" value="PseudoU_synth_2"/>
    <property type="match status" value="1"/>
</dbReference>
<feature type="compositionally biased region" description="Basic and acidic residues" evidence="9">
    <location>
        <begin position="297"/>
        <end position="311"/>
    </location>
</feature>
<comment type="caution">
    <text evidence="11">The sequence shown here is derived from an EMBL/GenBank/DDBJ whole genome shotgun (WGS) entry which is preliminary data.</text>
</comment>
<dbReference type="InterPro" id="IPR050343">
    <property type="entry name" value="RsuA_PseudoU_synthase"/>
</dbReference>
<dbReference type="GO" id="GO:0160139">
    <property type="term" value="F:23S rRNA pseudouridine(2605) synthase activity"/>
    <property type="evidence" value="ECO:0007669"/>
    <property type="project" value="UniProtKB-EC"/>
</dbReference>
<evidence type="ECO:0000313" key="12">
    <source>
        <dbReference type="Proteomes" id="UP000281975"/>
    </source>
</evidence>
<dbReference type="Pfam" id="PF01479">
    <property type="entry name" value="S4"/>
    <property type="match status" value="1"/>
</dbReference>
<dbReference type="SMART" id="SM00363">
    <property type="entry name" value="S4"/>
    <property type="match status" value="1"/>
</dbReference>
<feature type="domain" description="RNA-binding S4" evidence="10">
    <location>
        <begin position="20"/>
        <end position="81"/>
    </location>
</feature>
<evidence type="ECO:0000256" key="6">
    <source>
        <dbReference type="ARBA" id="ARBA00037383"/>
    </source>
</evidence>
<evidence type="ECO:0000256" key="4">
    <source>
        <dbReference type="ARBA" id="ARBA00023235"/>
    </source>
</evidence>
<dbReference type="FunFam" id="3.30.70.580:FF:000009">
    <property type="entry name" value="Pseudouridine synthase"/>
    <property type="match status" value="1"/>
</dbReference>
<evidence type="ECO:0000256" key="3">
    <source>
        <dbReference type="ARBA" id="ARBA00022884"/>
    </source>
</evidence>
<keyword evidence="3 7" id="KW-0694">RNA-binding</keyword>
<dbReference type="PROSITE" id="PS01149">
    <property type="entry name" value="PSI_RSU"/>
    <property type="match status" value="1"/>
</dbReference>
<keyword evidence="2" id="KW-0698">rRNA processing</keyword>
<dbReference type="InterPro" id="IPR020094">
    <property type="entry name" value="TruA/RsuA/RluB/E/F_N"/>
</dbReference>
<dbReference type="Proteomes" id="UP000281975">
    <property type="component" value="Unassembled WGS sequence"/>
</dbReference>
<dbReference type="InterPro" id="IPR018496">
    <property type="entry name" value="PsdUridine_synth_RsuA/RluB_CS"/>
</dbReference>
<dbReference type="PANTHER" id="PTHR47683:SF3">
    <property type="entry name" value="RIBOSOMAL LARGE SUBUNIT PSEUDOURIDINE SYNTHASE B"/>
    <property type="match status" value="1"/>
</dbReference>
<dbReference type="InterPro" id="IPR002942">
    <property type="entry name" value="S4_RNA-bd"/>
</dbReference>
<dbReference type="SUPFAM" id="SSF55120">
    <property type="entry name" value="Pseudouridine synthase"/>
    <property type="match status" value="1"/>
</dbReference>
<evidence type="ECO:0000256" key="8">
    <source>
        <dbReference type="RuleBase" id="RU003887"/>
    </source>
</evidence>
<proteinExistence type="inferred from homology"/>